<organism evidence="2 3">
    <name type="scientific">Mya arenaria</name>
    <name type="common">Soft-shell clam</name>
    <dbReference type="NCBI Taxonomy" id="6604"/>
    <lineage>
        <taxon>Eukaryota</taxon>
        <taxon>Metazoa</taxon>
        <taxon>Spiralia</taxon>
        <taxon>Lophotrochozoa</taxon>
        <taxon>Mollusca</taxon>
        <taxon>Bivalvia</taxon>
        <taxon>Autobranchia</taxon>
        <taxon>Heteroconchia</taxon>
        <taxon>Euheterodonta</taxon>
        <taxon>Imparidentia</taxon>
        <taxon>Neoheterodontei</taxon>
        <taxon>Myida</taxon>
        <taxon>Myoidea</taxon>
        <taxon>Myidae</taxon>
        <taxon>Mya</taxon>
    </lineage>
</organism>
<reference evidence="2" key="1">
    <citation type="submission" date="2022-11" db="EMBL/GenBank/DDBJ databases">
        <title>Centuries of genome instability and evolution in soft-shell clam transmissible cancer (bioRxiv).</title>
        <authorList>
            <person name="Hart S.F.M."/>
            <person name="Yonemitsu M.A."/>
            <person name="Giersch R.M."/>
            <person name="Beal B.F."/>
            <person name="Arriagada G."/>
            <person name="Davis B.W."/>
            <person name="Ostrander E.A."/>
            <person name="Goff S.P."/>
            <person name="Metzger M.J."/>
        </authorList>
    </citation>
    <scope>NUCLEOTIDE SEQUENCE</scope>
    <source>
        <strain evidence="2">MELC-2E11</strain>
        <tissue evidence="2">Siphon/mantle</tissue>
    </source>
</reference>
<gene>
    <name evidence="2" type="ORF">MAR_020669</name>
</gene>
<accession>A0ABY7E5J1</accession>
<keyword evidence="3" id="KW-1185">Reference proteome</keyword>
<dbReference type="Gene3D" id="3.90.79.10">
    <property type="entry name" value="Nucleoside Triphosphate Pyrophosphohydrolase"/>
    <property type="match status" value="1"/>
</dbReference>
<dbReference type="Pfam" id="PF15916">
    <property type="entry name" value="DUF4743"/>
    <property type="match status" value="1"/>
</dbReference>
<dbReference type="EMBL" id="CP111016">
    <property type="protein sequence ID" value="WAR05300.1"/>
    <property type="molecule type" value="Genomic_DNA"/>
</dbReference>
<feature type="domain" description="DUF4743" evidence="1">
    <location>
        <begin position="2"/>
        <end position="70"/>
    </location>
</feature>
<protein>
    <recommendedName>
        <fullName evidence="1">DUF4743 domain-containing protein</fullName>
    </recommendedName>
</protein>
<dbReference type="InterPro" id="IPR031804">
    <property type="entry name" value="DUF4743"/>
</dbReference>
<sequence>MRLGIISPEVLNTLEEKYSDDFIIDKERKSVCLHEKYKTERERTDAFRRLLTDMREKEVFRSFKGWRNECAGGLASGLGVMECAIKECREEASVDDETLKSLRPAGAIQSLIINEEFKPNCAMVTVDFMIRRGLIAPDEGL</sequence>
<dbReference type="Gene3D" id="3.30.750.160">
    <property type="match status" value="1"/>
</dbReference>
<dbReference type="Proteomes" id="UP001164746">
    <property type="component" value="Chromosome 5"/>
</dbReference>
<proteinExistence type="predicted"/>
<evidence type="ECO:0000313" key="2">
    <source>
        <dbReference type="EMBL" id="WAR05300.1"/>
    </source>
</evidence>
<evidence type="ECO:0000259" key="1">
    <source>
        <dbReference type="Pfam" id="PF15916"/>
    </source>
</evidence>
<name>A0ABY7E5J1_MYAAR</name>
<evidence type="ECO:0000313" key="3">
    <source>
        <dbReference type="Proteomes" id="UP001164746"/>
    </source>
</evidence>